<reference evidence="1 2" key="1">
    <citation type="submission" date="2018-06" db="EMBL/GenBank/DDBJ databases">
        <authorList>
            <consortium name="Pathogen Informatics"/>
            <person name="Doyle S."/>
        </authorList>
    </citation>
    <scope>NUCLEOTIDE SEQUENCE [LARGE SCALE GENOMIC DNA]</scope>
    <source>
        <strain evidence="1 2">NCTC13184</strain>
    </source>
</reference>
<dbReference type="OrthoDB" id="4570851at2"/>
<proteinExistence type="predicted"/>
<protein>
    <submittedName>
        <fullName evidence="1">Uncharacterized protein</fullName>
    </submittedName>
</protein>
<sequence>MSGLQRDYLAPALLSHVTSTLHDCFSDPGKLTLDQAERAHRLHAQCSPICRARARIDEFRSGRSELDNGGA</sequence>
<organism evidence="1 2">
    <name type="scientific">Nocardia africana</name>
    <dbReference type="NCBI Taxonomy" id="134964"/>
    <lineage>
        <taxon>Bacteria</taxon>
        <taxon>Bacillati</taxon>
        <taxon>Actinomycetota</taxon>
        <taxon>Actinomycetes</taxon>
        <taxon>Mycobacteriales</taxon>
        <taxon>Nocardiaceae</taxon>
        <taxon>Nocardia</taxon>
    </lineage>
</organism>
<dbReference type="AlphaFoldDB" id="A0A378X7Z4"/>
<accession>A0A378X7Z4</accession>
<gene>
    <name evidence="1" type="ORF">NCTC13184_07228</name>
</gene>
<evidence type="ECO:0000313" key="1">
    <source>
        <dbReference type="EMBL" id="SUA48673.1"/>
    </source>
</evidence>
<evidence type="ECO:0000313" key="2">
    <source>
        <dbReference type="Proteomes" id="UP000255082"/>
    </source>
</evidence>
<dbReference type="Proteomes" id="UP000255082">
    <property type="component" value="Unassembled WGS sequence"/>
</dbReference>
<dbReference type="EMBL" id="UGRU01000001">
    <property type="protein sequence ID" value="SUA48673.1"/>
    <property type="molecule type" value="Genomic_DNA"/>
</dbReference>
<name>A0A378X7Z4_9NOCA</name>
<dbReference type="RefSeq" id="WP_062968617.1">
    <property type="nucleotide sequence ID" value="NZ_JAJFOE010000002.1"/>
</dbReference>